<feature type="region of interest" description="Disordered" evidence="1">
    <location>
        <begin position="60"/>
        <end position="82"/>
    </location>
</feature>
<evidence type="ECO:0000313" key="3">
    <source>
        <dbReference type="EMBL" id="QDT10167.1"/>
    </source>
</evidence>
<dbReference type="AlphaFoldDB" id="A0A517NSQ6"/>
<dbReference type="Proteomes" id="UP000319817">
    <property type="component" value="Chromosome"/>
</dbReference>
<keyword evidence="4" id="KW-1185">Reference proteome</keyword>
<reference evidence="3 4" key="1">
    <citation type="submission" date="2019-02" db="EMBL/GenBank/DDBJ databases">
        <title>Deep-cultivation of Planctomycetes and their phenomic and genomic characterization uncovers novel biology.</title>
        <authorList>
            <person name="Wiegand S."/>
            <person name="Jogler M."/>
            <person name="Boedeker C."/>
            <person name="Pinto D."/>
            <person name="Vollmers J."/>
            <person name="Rivas-Marin E."/>
            <person name="Kohn T."/>
            <person name="Peeters S.H."/>
            <person name="Heuer A."/>
            <person name="Rast P."/>
            <person name="Oberbeckmann S."/>
            <person name="Bunk B."/>
            <person name="Jeske O."/>
            <person name="Meyerdierks A."/>
            <person name="Storesund J.E."/>
            <person name="Kallscheuer N."/>
            <person name="Luecker S."/>
            <person name="Lage O.M."/>
            <person name="Pohl T."/>
            <person name="Merkel B.J."/>
            <person name="Hornburger P."/>
            <person name="Mueller R.-W."/>
            <person name="Bruemmer F."/>
            <person name="Labrenz M."/>
            <person name="Spormann A.M."/>
            <person name="Op den Camp H."/>
            <person name="Overmann J."/>
            <person name="Amann R."/>
            <person name="Jetten M.S.M."/>
            <person name="Mascher T."/>
            <person name="Medema M.H."/>
            <person name="Devos D.P."/>
            <person name="Kaster A.-K."/>
            <person name="Ovreas L."/>
            <person name="Rohde M."/>
            <person name="Galperin M.Y."/>
            <person name="Jogler C."/>
        </authorList>
    </citation>
    <scope>NUCLEOTIDE SEQUENCE [LARGE SCALE GENOMIC DNA]</scope>
    <source>
        <strain evidence="3 4">K23_9</strain>
    </source>
</reference>
<keyword evidence="2" id="KW-1133">Transmembrane helix</keyword>
<accession>A0A517NSQ6</accession>
<evidence type="ECO:0000313" key="4">
    <source>
        <dbReference type="Proteomes" id="UP000319817"/>
    </source>
</evidence>
<sequence length="82" mass="8898">MLMIMMADFFVIGVAIDVLVITHFSVFVTTGTSAHRLRDIVLLAMQMSLTGASMIQTASKNGVQQHRGDGKKFTRGSHATDS</sequence>
<organism evidence="3 4">
    <name type="scientific">Stieleria marina</name>
    <dbReference type="NCBI Taxonomy" id="1930275"/>
    <lineage>
        <taxon>Bacteria</taxon>
        <taxon>Pseudomonadati</taxon>
        <taxon>Planctomycetota</taxon>
        <taxon>Planctomycetia</taxon>
        <taxon>Pirellulales</taxon>
        <taxon>Pirellulaceae</taxon>
        <taxon>Stieleria</taxon>
    </lineage>
</organism>
<name>A0A517NSQ6_9BACT</name>
<feature type="compositionally biased region" description="Basic and acidic residues" evidence="1">
    <location>
        <begin position="66"/>
        <end position="82"/>
    </location>
</feature>
<dbReference type="EMBL" id="CP036526">
    <property type="protein sequence ID" value="QDT10167.1"/>
    <property type="molecule type" value="Genomic_DNA"/>
</dbReference>
<feature type="transmembrane region" description="Helical" evidence="2">
    <location>
        <begin position="7"/>
        <end position="28"/>
    </location>
</feature>
<gene>
    <name evidence="3" type="ORF">K239x_21220</name>
</gene>
<evidence type="ECO:0000256" key="1">
    <source>
        <dbReference type="SAM" id="MobiDB-lite"/>
    </source>
</evidence>
<keyword evidence="2" id="KW-0472">Membrane</keyword>
<keyword evidence="2" id="KW-0812">Transmembrane</keyword>
<proteinExistence type="predicted"/>
<evidence type="ECO:0000256" key="2">
    <source>
        <dbReference type="SAM" id="Phobius"/>
    </source>
</evidence>
<protein>
    <submittedName>
        <fullName evidence="3">Uncharacterized protein</fullName>
    </submittedName>
</protein>